<reference evidence="1" key="1">
    <citation type="submission" date="2024-11" db="EMBL/GenBank/DDBJ databases">
        <title>Description of Massilia orientalis sp. nov., isolated from rhizosphere soil of Ageratina adenophora.</title>
        <authorList>
            <person name="Wang Y."/>
        </authorList>
    </citation>
    <scope>NUCLEOTIDE SEQUENCE</scope>
    <source>
        <strain evidence="1">YIM B02787</strain>
    </source>
</reference>
<sequence>MMGTRQFEKNDSVVAKADVRRAVDDFPLFHKGERYPVIDVPDNQTITVQANGAQIESIRLDDSFNEMFYAVHGDDPSWERTAAGWIKAA</sequence>
<proteinExistence type="predicted"/>
<dbReference type="EMBL" id="JASNRB020000013">
    <property type="protein sequence ID" value="MFJ1470142.1"/>
    <property type="molecule type" value="Genomic_DNA"/>
</dbReference>
<organism evidence="1 2">
    <name type="scientific">Massilia orientalis</name>
    <dbReference type="NCBI Taxonomy" id="3050128"/>
    <lineage>
        <taxon>Bacteria</taxon>
        <taxon>Pseudomonadati</taxon>
        <taxon>Pseudomonadota</taxon>
        <taxon>Betaproteobacteria</taxon>
        <taxon>Burkholderiales</taxon>
        <taxon>Oxalobacteraceae</taxon>
        <taxon>Telluria group</taxon>
        <taxon>Massilia</taxon>
    </lineage>
</organism>
<protein>
    <submittedName>
        <fullName evidence="1">Uncharacterized protein</fullName>
    </submittedName>
</protein>
<comment type="caution">
    <text evidence="1">The sequence shown here is derived from an EMBL/GenBank/DDBJ whole genome shotgun (WGS) entry which is preliminary data.</text>
</comment>
<name>A0ACC7ME20_9BURK</name>
<keyword evidence="2" id="KW-1185">Reference proteome</keyword>
<evidence type="ECO:0000313" key="1">
    <source>
        <dbReference type="EMBL" id="MFJ1470142.1"/>
    </source>
</evidence>
<dbReference type="Proteomes" id="UP001168096">
    <property type="component" value="Unassembled WGS sequence"/>
</dbReference>
<evidence type="ECO:0000313" key="2">
    <source>
        <dbReference type="Proteomes" id="UP001168096"/>
    </source>
</evidence>
<accession>A0ACC7ME20</accession>
<gene>
    <name evidence="1" type="ORF">QPK29_020720</name>
</gene>